<evidence type="ECO:0000313" key="4">
    <source>
        <dbReference type="Proteomes" id="UP000036403"/>
    </source>
</evidence>
<gene>
    <name evidence="3" type="ORF">RF55_11456</name>
</gene>
<name>A0A0J7KFI6_LASNI</name>
<reference evidence="3 4" key="1">
    <citation type="submission" date="2015-04" db="EMBL/GenBank/DDBJ databases">
        <title>Lasius niger genome sequencing.</title>
        <authorList>
            <person name="Konorov E.A."/>
            <person name="Nikitin M.A."/>
            <person name="Kirill M.V."/>
            <person name="Chang P."/>
        </authorList>
    </citation>
    <scope>NUCLEOTIDE SEQUENCE [LARGE SCALE GENOMIC DNA]</scope>
    <source>
        <tissue evidence="3">Whole</tissue>
    </source>
</reference>
<dbReference type="EMBL" id="LBMM01008323">
    <property type="protein sequence ID" value="KMQ88976.1"/>
    <property type="molecule type" value="Genomic_DNA"/>
</dbReference>
<keyword evidence="2" id="KW-1133">Transmembrane helix</keyword>
<dbReference type="Proteomes" id="UP000036403">
    <property type="component" value="Unassembled WGS sequence"/>
</dbReference>
<protein>
    <recommendedName>
        <fullName evidence="5">Glycoprotein</fullName>
    </recommendedName>
</protein>
<dbReference type="Pfam" id="PF24664">
    <property type="entry name" value="Monjiviricetes_fusion"/>
    <property type="match status" value="1"/>
</dbReference>
<dbReference type="PaxDb" id="67767-A0A0J7KFI6"/>
<dbReference type="OrthoDB" id="7311776at2759"/>
<proteinExistence type="predicted"/>
<sequence>MKMHEYGTYQLGNTFITGLKSNKTTTRPVTLAGSLGTDGGCSGGAYSDPYGTWSDVVVIGSVKITLQNYLADVRLNTNRIQLRSGVTCEFGSVHCIDVEGGDTYWEPVPAGPCKFNNYGILYEGFAYKIIDEERQQSIYSLTTQDTIFALTSRGKQKVCGYSLIRTEHPKLLIFETVRGTIVFKKQSRISNLDIFTYMNSKFVYVEKHIRTQISQLYHDILLQQCSLERRMLQNALAIATQAPDIFAYHLMKGPGYMALLAGEVIHIVKCVPVEVVLAQTDRCYSQLPVIRGNETHYLTPQTHILLRQGTQTTCNSFAPAMYLLGDAWYKLTPKPVDTVPPTIMKPLTKPIWKYVSPGSLATSGIYTENDLKDLRDHIMFPAERPAVLNTIARGIMGRPISLQGGSISNLLDVNAIEKIAVSTWEKFWNKFLLLGNFSAGLIGIYLAVRIIKLILDTIVHGYALHTVYGWSLYLLGAIWDSLTNLLLHLRARHQVKKLRPTAPAPEPQNSGTGRLERRDNESDTQATHAYPSLPAKENSTYTLELRESKI</sequence>
<feature type="transmembrane region" description="Helical" evidence="2">
    <location>
        <begin position="467"/>
        <end position="489"/>
    </location>
</feature>
<comment type="caution">
    <text evidence="3">The sequence shown here is derived from an EMBL/GenBank/DDBJ whole genome shotgun (WGS) entry which is preliminary data.</text>
</comment>
<evidence type="ECO:0000313" key="3">
    <source>
        <dbReference type="EMBL" id="KMQ88976.1"/>
    </source>
</evidence>
<feature type="transmembrane region" description="Helical" evidence="2">
    <location>
        <begin position="431"/>
        <end position="455"/>
    </location>
</feature>
<evidence type="ECO:0008006" key="5">
    <source>
        <dbReference type="Google" id="ProtNLM"/>
    </source>
</evidence>
<evidence type="ECO:0000256" key="2">
    <source>
        <dbReference type="SAM" id="Phobius"/>
    </source>
</evidence>
<evidence type="ECO:0000256" key="1">
    <source>
        <dbReference type="SAM" id="MobiDB-lite"/>
    </source>
</evidence>
<keyword evidence="4" id="KW-1185">Reference proteome</keyword>
<keyword evidence="2" id="KW-0472">Membrane</keyword>
<keyword evidence="2" id="KW-0812">Transmembrane</keyword>
<accession>A0A0J7KFI6</accession>
<feature type="region of interest" description="Disordered" evidence="1">
    <location>
        <begin position="498"/>
        <end position="550"/>
    </location>
</feature>
<dbReference type="AlphaFoldDB" id="A0A0J7KFI6"/>
<organism evidence="3 4">
    <name type="scientific">Lasius niger</name>
    <name type="common">Black garden ant</name>
    <dbReference type="NCBI Taxonomy" id="67767"/>
    <lineage>
        <taxon>Eukaryota</taxon>
        <taxon>Metazoa</taxon>
        <taxon>Ecdysozoa</taxon>
        <taxon>Arthropoda</taxon>
        <taxon>Hexapoda</taxon>
        <taxon>Insecta</taxon>
        <taxon>Pterygota</taxon>
        <taxon>Neoptera</taxon>
        <taxon>Endopterygota</taxon>
        <taxon>Hymenoptera</taxon>
        <taxon>Apocrita</taxon>
        <taxon>Aculeata</taxon>
        <taxon>Formicoidea</taxon>
        <taxon>Formicidae</taxon>
        <taxon>Formicinae</taxon>
        <taxon>Lasius</taxon>
        <taxon>Lasius</taxon>
    </lineage>
</organism>